<dbReference type="EMBL" id="JAPZBU010000006">
    <property type="protein sequence ID" value="KAJ5398206.1"/>
    <property type="molecule type" value="Genomic_DNA"/>
</dbReference>
<dbReference type="SUPFAM" id="SSF47336">
    <property type="entry name" value="ACP-like"/>
    <property type="match status" value="1"/>
</dbReference>
<comment type="caution">
    <text evidence="5">The sequence shown here is derived from an EMBL/GenBank/DDBJ whole genome shotgun (WGS) entry which is preliminary data.</text>
</comment>
<organism evidence="5 6">
    <name type="scientific">Penicillium cosmopolitanum</name>
    <dbReference type="NCBI Taxonomy" id="1131564"/>
    <lineage>
        <taxon>Eukaryota</taxon>
        <taxon>Fungi</taxon>
        <taxon>Dikarya</taxon>
        <taxon>Ascomycota</taxon>
        <taxon>Pezizomycotina</taxon>
        <taxon>Eurotiomycetes</taxon>
        <taxon>Eurotiomycetidae</taxon>
        <taxon>Eurotiales</taxon>
        <taxon>Aspergillaceae</taxon>
        <taxon>Penicillium</taxon>
    </lineage>
</organism>
<evidence type="ECO:0000313" key="5">
    <source>
        <dbReference type="EMBL" id="KAJ5398206.1"/>
    </source>
</evidence>
<evidence type="ECO:0000259" key="3">
    <source>
        <dbReference type="Pfam" id="PF00550"/>
    </source>
</evidence>
<reference evidence="5" key="1">
    <citation type="submission" date="2022-12" db="EMBL/GenBank/DDBJ databases">
        <authorList>
            <person name="Petersen C."/>
        </authorList>
    </citation>
    <scope>NUCLEOTIDE SEQUENCE</scope>
    <source>
        <strain evidence="5">IBT 29677</strain>
    </source>
</reference>
<dbReference type="InterPro" id="IPR036291">
    <property type="entry name" value="NAD(P)-bd_dom_sf"/>
</dbReference>
<evidence type="ECO:0000259" key="4">
    <source>
        <dbReference type="Pfam" id="PF07993"/>
    </source>
</evidence>
<dbReference type="InterPro" id="IPR009081">
    <property type="entry name" value="PP-bd_ACP"/>
</dbReference>
<keyword evidence="2" id="KW-0597">Phosphoprotein</keyword>
<dbReference type="GeneID" id="81369936"/>
<accession>A0A9X0BAV1</accession>
<dbReference type="InterPro" id="IPR045851">
    <property type="entry name" value="AMP-bd_C_sf"/>
</dbReference>
<dbReference type="Pfam" id="PF07993">
    <property type="entry name" value="NAD_binding_4"/>
    <property type="match status" value="1"/>
</dbReference>
<evidence type="ECO:0008006" key="7">
    <source>
        <dbReference type="Google" id="ProtNLM"/>
    </source>
</evidence>
<dbReference type="Gene3D" id="3.40.50.720">
    <property type="entry name" value="NAD(P)-binding Rossmann-like Domain"/>
    <property type="match status" value="1"/>
</dbReference>
<feature type="domain" description="Carrier" evidence="3">
    <location>
        <begin position="81"/>
        <end position="141"/>
    </location>
</feature>
<dbReference type="SUPFAM" id="SSF56801">
    <property type="entry name" value="Acetyl-CoA synthetase-like"/>
    <property type="match status" value="1"/>
</dbReference>
<dbReference type="SUPFAM" id="SSF51735">
    <property type="entry name" value="NAD(P)-binding Rossmann-fold domains"/>
    <property type="match status" value="1"/>
</dbReference>
<dbReference type="PANTHER" id="PTHR44845">
    <property type="entry name" value="CARRIER DOMAIN-CONTAINING PROTEIN"/>
    <property type="match status" value="1"/>
</dbReference>
<dbReference type="InterPro" id="IPR036736">
    <property type="entry name" value="ACP-like_sf"/>
</dbReference>
<evidence type="ECO:0000256" key="2">
    <source>
        <dbReference type="ARBA" id="ARBA00022553"/>
    </source>
</evidence>
<protein>
    <recommendedName>
        <fullName evidence="7">Thioester reductase (TE) domain-containing protein</fullName>
    </recommendedName>
</protein>
<feature type="domain" description="Thioester reductase (TE)" evidence="4">
    <location>
        <begin position="186"/>
        <end position="336"/>
    </location>
</feature>
<dbReference type="RefSeq" id="XP_056490258.1">
    <property type="nucleotide sequence ID" value="XM_056630956.1"/>
</dbReference>
<gene>
    <name evidence="5" type="ORF">N7509_006319</name>
</gene>
<dbReference type="InterPro" id="IPR013120">
    <property type="entry name" value="FAR_NAD-bd"/>
</dbReference>
<dbReference type="Gene3D" id="3.30.300.30">
    <property type="match status" value="1"/>
</dbReference>
<dbReference type="Gene3D" id="1.10.1200.10">
    <property type="entry name" value="ACP-like"/>
    <property type="match status" value="1"/>
</dbReference>
<dbReference type="AlphaFoldDB" id="A0A9X0BAV1"/>
<sequence length="380" mass="43382">MHSFRGEETELGEEINVFAQENIPSFMVPDTIEFLSAFPLTHRGKVDRPPIAKMACDRKTHIQSQQQANIARRGASNISSLAQLWKDVLGVTHVHEQDDFFLSGVSSIQSAAFITAIYDRTGHLITTDELYHNSELGELEKLPYLRNFRDQEIPDDTMTCKRDIDLVDDLSLVIDWESEDEGKVFITGATGFVGINMLRDLLDRPRVKQVACLVRKKGNSTAESRVYAELERYDLFSIASPGIMQKIMVLEGDMADDNLSLGEETFKWLANWASVIFHIGAKVNFCDTYQQHYRDNVLGTRNVLRLAATGRRSALHYMSSIDVWGLRASLRVRDSFLRTGHFYRIFRLCDMISDTVRASRRPMAWFGACRREDFQLQSIP</sequence>
<keyword evidence="1" id="KW-0596">Phosphopantetheine</keyword>
<evidence type="ECO:0000256" key="1">
    <source>
        <dbReference type="ARBA" id="ARBA00022450"/>
    </source>
</evidence>
<dbReference type="Proteomes" id="UP001147747">
    <property type="component" value="Unassembled WGS sequence"/>
</dbReference>
<evidence type="ECO:0000313" key="6">
    <source>
        <dbReference type="Proteomes" id="UP001147747"/>
    </source>
</evidence>
<dbReference type="PANTHER" id="PTHR44845:SF6">
    <property type="entry name" value="BETA-ALANINE-ACTIVATING ENZYME"/>
    <property type="match status" value="1"/>
</dbReference>
<proteinExistence type="predicted"/>
<reference evidence="5" key="2">
    <citation type="journal article" date="2023" name="IMA Fungus">
        <title>Comparative genomic study of the Penicillium genus elucidates a diverse pangenome and 15 lateral gene transfer events.</title>
        <authorList>
            <person name="Petersen C."/>
            <person name="Sorensen T."/>
            <person name="Nielsen M.R."/>
            <person name="Sondergaard T.E."/>
            <person name="Sorensen J.L."/>
            <person name="Fitzpatrick D.A."/>
            <person name="Frisvad J.C."/>
            <person name="Nielsen K.L."/>
        </authorList>
    </citation>
    <scope>NUCLEOTIDE SEQUENCE</scope>
    <source>
        <strain evidence="5">IBT 29677</strain>
    </source>
</reference>
<dbReference type="GO" id="GO:0044550">
    <property type="term" value="P:secondary metabolite biosynthetic process"/>
    <property type="evidence" value="ECO:0007669"/>
    <property type="project" value="UniProtKB-ARBA"/>
</dbReference>
<dbReference type="Pfam" id="PF00550">
    <property type="entry name" value="PP-binding"/>
    <property type="match status" value="1"/>
</dbReference>
<dbReference type="OrthoDB" id="329835at2759"/>
<keyword evidence="6" id="KW-1185">Reference proteome</keyword>
<name>A0A9X0BAV1_9EURO</name>